<proteinExistence type="inferred from homology"/>
<dbReference type="EMBL" id="CP017641">
    <property type="protein sequence ID" value="APZ92675.1"/>
    <property type="molecule type" value="Genomic_DNA"/>
</dbReference>
<feature type="transmembrane region" description="Helical" evidence="9">
    <location>
        <begin position="330"/>
        <end position="350"/>
    </location>
</feature>
<dbReference type="GO" id="GO:0015031">
    <property type="term" value="P:protein transport"/>
    <property type="evidence" value="ECO:0007669"/>
    <property type="project" value="UniProtKB-KW"/>
</dbReference>
<dbReference type="InterPro" id="IPR050366">
    <property type="entry name" value="BP-dependent_transpt_permease"/>
</dbReference>
<evidence type="ECO:0000256" key="6">
    <source>
        <dbReference type="ARBA" id="ARBA00022927"/>
    </source>
</evidence>
<sequence>MSGAAPQSRVWVKFVKHKPALIALVIIGIYVLIGVGVLLGLVTIEDTANEYGAPSKPGFGVVSSPEKRVDNAEWFLNKLRIPLSSSDPQESLKEFPIADLQAADASTDELRAALAKGDALLAELKEVPDLDAEVNSSSTVGVAAAQKIEELEETVDSMTHLTVGPVRRWLHLSLGTDRLGRSNFLRAIYSVRVAILVGLVTGFVSVLIGAIMGLLAGYFGGWVDVVITWLYSTFASIPNIVLLILLVYVFREGTIDQMINDNTGNLLEKLLGGSRLDATLIPVYVAFCATFWIGPCRIIRGETLKLREQEYVQAAQVLGYSRTRILFRHLLPNVTHLMLINFSLLFIGAIKSEVILSFLGLGVQEGTSWGLMISAAKDEVVNGNFWQIGVATAFMFVLVLAFNILSDAMQDILDPKHV</sequence>
<dbReference type="Proteomes" id="UP000187735">
    <property type="component" value="Chromosome"/>
</dbReference>
<comment type="similarity">
    <text evidence="9">Belongs to the binding-protein-dependent transport system permease family.</text>
</comment>
<keyword evidence="7 9" id="KW-1133">Transmembrane helix</keyword>
<keyword evidence="5" id="KW-0571">Peptide transport</keyword>
<evidence type="ECO:0000256" key="4">
    <source>
        <dbReference type="ARBA" id="ARBA00022692"/>
    </source>
</evidence>
<gene>
    <name evidence="11" type="primary">oppC</name>
    <name evidence="11" type="ORF">Fuma_02286</name>
</gene>
<keyword evidence="2 9" id="KW-0813">Transport</keyword>
<name>A0A1P8WF39_9PLAN</name>
<dbReference type="PANTHER" id="PTHR43386">
    <property type="entry name" value="OLIGOPEPTIDE TRANSPORT SYSTEM PERMEASE PROTEIN APPC"/>
    <property type="match status" value="1"/>
</dbReference>
<evidence type="ECO:0000313" key="11">
    <source>
        <dbReference type="EMBL" id="APZ92675.1"/>
    </source>
</evidence>
<evidence type="ECO:0000256" key="3">
    <source>
        <dbReference type="ARBA" id="ARBA00022475"/>
    </source>
</evidence>
<keyword evidence="8 9" id="KW-0472">Membrane</keyword>
<evidence type="ECO:0000256" key="9">
    <source>
        <dbReference type="RuleBase" id="RU363032"/>
    </source>
</evidence>
<dbReference type="InterPro" id="IPR000515">
    <property type="entry name" value="MetI-like"/>
</dbReference>
<keyword evidence="4 9" id="KW-0812">Transmembrane</keyword>
<evidence type="ECO:0000256" key="2">
    <source>
        <dbReference type="ARBA" id="ARBA00022448"/>
    </source>
</evidence>
<dbReference type="Pfam" id="PF00528">
    <property type="entry name" value="BPD_transp_1"/>
    <property type="match status" value="1"/>
</dbReference>
<evidence type="ECO:0000259" key="10">
    <source>
        <dbReference type="PROSITE" id="PS50928"/>
    </source>
</evidence>
<evidence type="ECO:0000256" key="8">
    <source>
        <dbReference type="ARBA" id="ARBA00023136"/>
    </source>
</evidence>
<dbReference type="Gene3D" id="1.10.3720.10">
    <property type="entry name" value="MetI-like"/>
    <property type="match status" value="1"/>
</dbReference>
<dbReference type="PROSITE" id="PS50928">
    <property type="entry name" value="ABC_TM1"/>
    <property type="match status" value="1"/>
</dbReference>
<feature type="transmembrane region" description="Helical" evidence="9">
    <location>
        <begin position="226"/>
        <end position="250"/>
    </location>
</feature>
<keyword evidence="3" id="KW-1003">Cell membrane</keyword>
<feature type="transmembrane region" description="Helical" evidence="9">
    <location>
        <begin position="193"/>
        <end position="220"/>
    </location>
</feature>
<dbReference type="SUPFAM" id="SSF161098">
    <property type="entry name" value="MetI-like"/>
    <property type="match status" value="1"/>
</dbReference>
<evidence type="ECO:0000256" key="1">
    <source>
        <dbReference type="ARBA" id="ARBA00004651"/>
    </source>
</evidence>
<dbReference type="InterPro" id="IPR035906">
    <property type="entry name" value="MetI-like_sf"/>
</dbReference>
<reference evidence="11 12" key="1">
    <citation type="journal article" date="2016" name="Front. Microbiol.">
        <title>Fuerstia marisgermanicae gen. nov., sp. nov., an Unusual Member of the Phylum Planctomycetes from the German Wadden Sea.</title>
        <authorList>
            <person name="Kohn T."/>
            <person name="Heuer A."/>
            <person name="Jogler M."/>
            <person name="Vollmers J."/>
            <person name="Boedeker C."/>
            <person name="Bunk B."/>
            <person name="Rast P."/>
            <person name="Borchert D."/>
            <person name="Glockner I."/>
            <person name="Freese H.M."/>
            <person name="Klenk H.P."/>
            <person name="Overmann J."/>
            <person name="Kaster A.K."/>
            <person name="Rohde M."/>
            <person name="Wiegand S."/>
            <person name="Jogler C."/>
        </authorList>
    </citation>
    <scope>NUCLEOTIDE SEQUENCE [LARGE SCALE GENOMIC DNA]</scope>
    <source>
        <strain evidence="11 12">NH11</strain>
    </source>
</reference>
<evidence type="ECO:0000256" key="7">
    <source>
        <dbReference type="ARBA" id="ARBA00022989"/>
    </source>
</evidence>
<dbReference type="AlphaFoldDB" id="A0A1P8WF39"/>
<dbReference type="CDD" id="cd06261">
    <property type="entry name" value="TM_PBP2"/>
    <property type="match status" value="1"/>
</dbReference>
<dbReference type="RefSeq" id="WP_077024269.1">
    <property type="nucleotide sequence ID" value="NZ_CP017641.1"/>
</dbReference>
<dbReference type="PANTHER" id="PTHR43386:SF24">
    <property type="entry name" value="OLIGOPEPTIDE TRANSPORT SYSTEM PERMEASE PROTEIN AMID"/>
    <property type="match status" value="1"/>
</dbReference>
<comment type="subcellular location">
    <subcellularLocation>
        <location evidence="1 9">Cell membrane</location>
        <topology evidence="1 9">Multi-pass membrane protein</topology>
    </subcellularLocation>
</comment>
<organism evidence="11 12">
    <name type="scientific">Fuerstiella marisgermanici</name>
    <dbReference type="NCBI Taxonomy" id="1891926"/>
    <lineage>
        <taxon>Bacteria</taxon>
        <taxon>Pseudomonadati</taxon>
        <taxon>Planctomycetota</taxon>
        <taxon>Planctomycetia</taxon>
        <taxon>Planctomycetales</taxon>
        <taxon>Planctomycetaceae</taxon>
        <taxon>Fuerstiella</taxon>
    </lineage>
</organism>
<dbReference type="KEGG" id="fmr:Fuma_02286"/>
<dbReference type="STRING" id="1891926.Fuma_02286"/>
<dbReference type="GO" id="GO:0055085">
    <property type="term" value="P:transmembrane transport"/>
    <property type="evidence" value="ECO:0007669"/>
    <property type="project" value="InterPro"/>
</dbReference>
<keyword evidence="12" id="KW-1185">Reference proteome</keyword>
<feature type="transmembrane region" description="Helical" evidence="9">
    <location>
        <begin position="385"/>
        <end position="405"/>
    </location>
</feature>
<accession>A0A1P8WF39</accession>
<evidence type="ECO:0000256" key="5">
    <source>
        <dbReference type="ARBA" id="ARBA00022856"/>
    </source>
</evidence>
<dbReference type="OrthoDB" id="9797852at2"/>
<feature type="transmembrane region" description="Helical" evidence="9">
    <location>
        <begin position="20"/>
        <end position="42"/>
    </location>
</feature>
<evidence type="ECO:0000313" key="12">
    <source>
        <dbReference type="Proteomes" id="UP000187735"/>
    </source>
</evidence>
<protein>
    <submittedName>
        <fullName evidence="11">Stage 0 sporulation protein KC</fullName>
    </submittedName>
</protein>
<dbReference type="GO" id="GO:0015833">
    <property type="term" value="P:peptide transport"/>
    <property type="evidence" value="ECO:0007669"/>
    <property type="project" value="UniProtKB-KW"/>
</dbReference>
<feature type="domain" description="ABC transmembrane type-1" evidence="10">
    <location>
        <begin position="191"/>
        <end position="406"/>
    </location>
</feature>
<dbReference type="GO" id="GO:0005886">
    <property type="term" value="C:plasma membrane"/>
    <property type="evidence" value="ECO:0007669"/>
    <property type="project" value="UniProtKB-SubCell"/>
</dbReference>
<keyword evidence="6" id="KW-0653">Protein transport</keyword>